<dbReference type="Gene3D" id="1.10.510.10">
    <property type="entry name" value="Transferase(Phosphotransferase) domain 1"/>
    <property type="match status" value="1"/>
</dbReference>
<evidence type="ECO:0000256" key="2">
    <source>
        <dbReference type="ARBA" id="ARBA00022741"/>
    </source>
</evidence>
<dbReference type="PANTHER" id="PTHR43289:SF6">
    <property type="entry name" value="SERINE_THREONINE-PROTEIN KINASE NEKL-3"/>
    <property type="match status" value="1"/>
</dbReference>
<evidence type="ECO:0000313" key="7">
    <source>
        <dbReference type="EMBL" id="SVA01651.1"/>
    </source>
</evidence>
<keyword evidence="3" id="KW-0418">Kinase</keyword>
<dbReference type="GO" id="GO:0004674">
    <property type="term" value="F:protein serine/threonine kinase activity"/>
    <property type="evidence" value="ECO:0007669"/>
    <property type="project" value="TreeGrafter"/>
</dbReference>
<dbReference type="InterPro" id="IPR011009">
    <property type="entry name" value="Kinase-like_dom_sf"/>
</dbReference>
<dbReference type="CDD" id="cd14014">
    <property type="entry name" value="STKc_PknB_like"/>
    <property type="match status" value="1"/>
</dbReference>
<dbReference type="EMBL" id="UINC01002926">
    <property type="protein sequence ID" value="SVA01651.1"/>
    <property type="molecule type" value="Genomic_DNA"/>
</dbReference>
<protein>
    <recommendedName>
        <fullName evidence="6">Protein kinase domain-containing protein</fullName>
    </recommendedName>
</protein>
<dbReference type="InterPro" id="IPR000719">
    <property type="entry name" value="Prot_kinase_dom"/>
</dbReference>
<keyword evidence="2" id="KW-0547">Nucleotide-binding</keyword>
<dbReference type="InterPro" id="IPR008266">
    <property type="entry name" value="Tyr_kinase_AS"/>
</dbReference>
<evidence type="ECO:0000256" key="1">
    <source>
        <dbReference type="ARBA" id="ARBA00022679"/>
    </source>
</evidence>
<dbReference type="InterPro" id="IPR017441">
    <property type="entry name" value="Protein_kinase_ATP_BS"/>
</dbReference>
<keyword evidence="1" id="KW-0808">Transferase</keyword>
<dbReference type="PROSITE" id="PS00109">
    <property type="entry name" value="PROTEIN_KINASE_TYR"/>
    <property type="match status" value="1"/>
</dbReference>
<feature type="region of interest" description="Disordered" evidence="5">
    <location>
        <begin position="264"/>
        <end position="300"/>
    </location>
</feature>
<dbReference type="GO" id="GO:0005524">
    <property type="term" value="F:ATP binding"/>
    <property type="evidence" value="ECO:0007669"/>
    <property type="project" value="UniProtKB-KW"/>
</dbReference>
<reference evidence="7" key="1">
    <citation type="submission" date="2018-05" db="EMBL/GenBank/DDBJ databases">
        <authorList>
            <person name="Lanie J.A."/>
            <person name="Ng W.-L."/>
            <person name="Kazmierczak K.M."/>
            <person name="Andrzejewski T.M."/>
            <person name="Davidsen T.M."/>
            <person name="Wayne K.J."/>
            <person name="Tettelin H."/>
            <person name="Glass J.I."/>
            <person name="Rusch D."/>
            <person name="Podicherti R."/>
            <person name="Tsui H.-C.T."/>
            <person name="Winkler M.E."/>
        </authorList>
    </citation>
    <scope>NUCLEOTIDE SEQUENCE</scope>
</reference>
<dbReference type="InterPro" id="IPR020635">
    <property type="entry name" value="Tyr_kinase_cat_dom"/>
</dbReference>
<keyword evidence="4" id="KW-0067">ATP-binding</keyword>
<dbReference type="SMART" id="SM00219">
    <property type="entry name" value="TyrKc"/>
    <property type="match status" value="1"/>
</dbReference>
<dbReference type="Gene3D" id="3.30.200.20">
    <property type="entry name" value="Phosphorylase Kinase, domain 1"/>
    <property type="match status" value="1"/>
</dbReference>
<dbReference type="PANTHER" id="PTHR43289">
    <property type="entry name" value="MITOGEN-ACTIVATED PROTEIN KINASE KINASE KINASE 20-RELATED"/>
    <property type="match status" value="1"/>
</dbReference>
<evidence type="ECO:0000256" key="3">
    <source>
        <dbReference type="ARBA" id="ARBA00022777"/>
    </source>
</evidence>
<dbReference type="AlphaFoldDB" id="A0A381SEB8"/>
<organism evidence="7">
    <name type="scientific">marine metagenome</name>
    <dbReference type="NCBI Taxonomy" id="408172"/>
    <lineage>
        <taxon>unclassified sequences</taxon>
        <taxon>metagenomes</taxon>
        <taxon>ecological metagenomes</taxon>
    </lineage>
</organism>
<proteinExistence type="predicted"/>
<dbReference type="PROSITE" id="PS50011">
    <property type="entry name" value="PROTEIN_KINASE_DOM"/>
    <property type="match status" value="1"/>
</dbReference>
<accession>A0A381SEB8</accession>
<gene>
    <name evidence="7" type="ORF">METZ01_LOCUS54505</name>
</gene>
<dbReference type="Pfam" id="PF00069">
    <property type="entry name" value="Pkinase"/>
    <property type="match status" value="1"/>
</dbReference>
<dbReference type="SUPFAM" id="SSF56112">
    <property type="entry name" value="Protein kinase-like (PK-like)"/>
    <property type="match status" value="1"/>
</dbReference>
<evidence type="ECO:0000256" key="5">
    <source>
        <dbReference type="SAM" id="MobiDB-lite"/>
    </source>
</evidence>
<dbReference type="PROSITE" id="PS00107">
    <property type="entry name" value="PROTEIN_KINASE_ATP"/>
    <property type="match status" value="1"/>
</dbReference>
<dbReference type="GO" id="GO:0004713">
    <property type="term" value="F:protein tyrosine kinase activity"/>
    <property type="evidence" value="ECO:0007669"/>
    <property type="project" value="InterPro"/>
</dbReference>
<evidence type="ECO:0000259" key="6">
    <source>
        <dbReference type="PROSITE" id="PS50011"/>
    </source>
</evidence>
<name>A0A381SEB8_9ZZZZ</name>
<feature type="domain" description="Protein kinase" evidence="6">
    <location>
        <begin position="11"/>
        <end position="263"/>
    </location>
</feature>
<sequence>MLHADQVLGKYKVVSMLGSGGFGSVYLAEDTWLDKKVALKVPHRQNLNFSELLREPRLLATLDHPNIVSVTTAEKQDDIFFIVMEYVPGETLETVIAASGQFEIDRAVDHALQIARAVEHAHAQDIIHRDLRPGNVLVSEAGTLKVADFGTARVIEIAARGTTIIGSPPYMAPEQFRGEAVFASDLYSLGITVYQMLTGALPYQAPTPSDLDRLQRGELVRSPRLLNGAIPTALSDVVMQALAPKVANRYQRASEFIVDLERVRDGRRATPPPSAAPNAVPPRNGAPETSVSQIQGPRGASGTPAGRFCWHCRKPLHARADHCPFCGEAP</sequence>
<evidence type="ECO:0000256" key="4">
    <source>
        <dbReference type="ARBA" id="ARBA00022840"/>
    </source>
</evidence>